<evidence type="ECO:0000256" key="3">
    <source>
        <dbReference type="ARBA" id="ARBA00022448"/>
    </source>
</evidence>
<dbReference type="GeneID" id="93672545"/>
<dbReference type="InterPro" id="IPR051544">
    <property type="entry name" value="TPS_OM_transporter"/>
</dbReference>
<dbReference type="GO" id="GO:0009279">
    <property type="term" value="C:cell outer membrane"/>
    <property type="evidence" value="ECO:0007669"/>
    <property type="project" value="UniProtKB-SubCell"/>
</dbReference>
<proteinExistence type="inferred from homology"/>
<name>A0A379FPD8_PRORE</name>
<dbReference type="InterPro" id="IPR034746">
    <property type="entry name" value="POTRA"/>
</dbReference>
<dbReference type="Gene3D" id="3.10.20.310">
    <property type="entry name" value="membrane protein fhac"/>
    <property type="match status" value="1"/>
</dbReference>
<evidence type="ECO:0000256" key="1">
    <source>
        <dbReference type="ARBA" id="ARBA00004442"/>
    </source>
</evidence>
<evidence type="ECO:0000256" key="2">
    <source>
        <dbReference type="ARBA" id="ARBA00009055"/>
    </source>
</evidence>
<protein>
    <submittedName>
        <fullName evidence="11">Hemolysin transporter protein shlB</fullName>
    </submittedName>
</protein>
<dbReference type="PROSITE" id="PS51779">
    <property type="entry name" value="POTRA"/>
    <property type="match status" value="1"/>
</dbReference>
<dbReference type="Pfam" id="PF17287">
    <property type="entry name" value="POTRA_3"/>
    <property type="match status" value="1"/>
</dbReference>
<dbReference type="Pfam" id="PF03865">
    <property type="entry name" value="ShlB"/>
    <property type="match status" value="1"/>
</dbReference>
<gene>
    <name evidence="11" type="primary">shlB_2</name>
    <name evidence="11" type="ORF">NCTC11801_01560</name>
</gene>
<dbReference type="GO" id="GO:0098046">
    <property type="term" value="C:type V protein secretion system complex"/>
    <property type="evidence" value="ECO:0007669"/>
    <property type="project" value="TreeGrafter"/>
</dbReference>
<dbReference type="InterPro" id="IPR005565">
    <property type="entry name" value="Hemolysn_activator_HlyB_C"/>
</dbReference>
<keyword evidence="8" id="KW-0998">Cell outer membrane</keyword>
<feature type="compositionally biased region" description="Basic and acidic residues" evidence="9">
    <location>
        <begin position="48"/>
        <end position="59"/>
    </location>
</feature>
<organism evidence="11 12">
    <name type="scientific">Providencia rettgeri</name>
    <dbReference type="NCBI Taxonomy" id="587"/>
    <lineage>
        <taxon>Bacteria</taxon>
        <taxon>Pseudomonadati</taxon>
        <taxon>Pseudomonadota</taxon>
        <taxon>Gammaproteobacteria</taxon>
        <taxon>Enterobacterales</taxon>
        <taxon>Morganellaceae</taxon>
        <taxon>Providencia</taxon>
    </lineage>
</organism>
<sequence>MQEDVLPCVDGKQHEKKSLLKWSLLSLWFISAPLLADPVNQALSIDAREQQRQQERERMLQQQNNPVVDTRIQQPDLSLPDYPQNEQPCFTISTIRLDGESAADFQWALKAVNEAKGQCLGSQGILLVLNKVQNAILEKGYVTTRVMAQEQDLNQGELVLTLQPGRINAIRFDKGTSWRGRLWNAIPASSGDILNLRDIEQGLENFKRVPNVTADIRIEPGPVDGTSDLVVSWQEKRPVRLSLSLDDSGSKSTGRYLGSATLAIDAPFAQNDIFYANISHDLFDKGPYGNDSYTLNYFIPVGNWGFAANYNEYHYHQNIPNANEVLRYSGKSDTAQFTVSRLLFRDQTHKTTLNLRTYRKTASNAVNDIDIEQQRRRTAGWEVGVNQRSFLGNATLDANVNWRRGTGAYGARRAPEEDTHSGSARVGIILGDISFNQPFTLGEQPWRWNTALRGQWTQHALTPQERMSIGGRYTVRGFDGEQVLSGEKGLLWRNELAWNAFSQGQELYLAADYGRVEGQSTKYLVGHQLAGTALGLRGSISSRLSYDLFVGVPLYKPKKFETSGASAGFSLNLEI</sequence>
<dbReference type="InterPro" id="IPR027282">
    <property type="entry name" value="TPS"/>
</dbReference>
<comment type="similarity">
    <text evidence="2">Belongs to the TPS (TC 1.B.20) family.</text>
</comment>
<dbReference type="PANTHER" id="PTHR34597">
    <property type="entry name" value="SLR1661 PROTEIN"/>
    <property type="match status" value="1"/>
</dbReference>
<feature type="domain" description="POTRA" evidence="10">
    <location>
        <begin position="90"/>
        <end position="165"/>
    </location>
</feature>
<evidence type="ECO:0000313" key="11">
    <source>
        <dbReference type="EMBL" id="SUC30630.1"/>
    </source>
</evidence>
<evidence type="ECO:0000256" key="6">
    <source>
        <dbReference type="ARBA" id="ARBA00022927"/>
    </source>
</evidence>
<evidence type="ECO:0000259" key="10">
    <source>
        <dbReference type="PROSITE" id="PS51779"/>
    </source>
</evidence>
<feature type="region of interest" description="Disordered" evidence="9">
    <location>
        <begin position="48"/>
        <end position="67"/>
    </location>
</feature>
<evidence type="ECO:0000256" key="5">
    <source>
        <dbReference type="ARBA" id="ARBA00022692"/>
    </source>
</evidence>
<keyword evidence="3" id="KW-0813">Transport</keyword>
<dbReference type="Pfam" id="PF08479">
    <property type="entry name" value="POTRA_2"/>
    <property type="match status" value="1"/>
</dbReference>
<dbReference type="GO" id="GO:0046819">
    <property type="term" value="P:protein secretion by the type V secretion system"/>
    <property type="evidence" value="ECO:0007669"/>
    <property type="project" value="TreeGrafter"/>
</dbReference>
<evidence type="ECO:0000256" key="8">
    <source>
        <dbReference type="ARBA" id="ARBA00023237"/>
    </source>
</evidence>
<dbReference type="EMBL" id="UGTZ01000001">
    <property type="protein sequence ID" value="SUC30630.1"/>
    <property type="molecule type" value="Genomic_DNA"/>
</dbReference>
<accession>A0A379FPD8</accession>
<evidence type="ECO:0000256" key="7">
    <source>
        <dbReference type="ARBA" id="ARBA00023136"/>
    </source>
</evidence>
<dbReference type="GO" id="GO:0008320">
    <property type="term" value="F:protein transmembrane transporter activity"/>
    <property type="evidence" value="ECO:0007669"/>
    <property type="project" value="TreeGrafter"/>
</dbReference>
<dbReference type="RefSeq" id="WP_115166942.1">
    <property type="nucleotide sequence ID" value="NZ_CP077317.1"/>
</dbReference>
<dbReference type="PIRSF" id="PIRSF029745">
    <property type="entry name" value="FhaC"/>
    <property type="match status" value="1"/>
</dbReference>
<keyword evidence="4" id="KW-1134">Transmembrane beta strand</keyword>
<keyword evidence="7" id="KW-0472">Membrane</keyword>
<keyword evidence="6" id="KW-0653">Protein transport</keyword>
<dbReference type="PANTHER" id="PTHR34597:SF3">
    <property type="entry name" value="OUTER MEMBRANE TRANSPORTER CDIB"/>
    <property type="match status" value="1"/>
</dbReference>
<dbReference type="InterPro" id="IPR013686">
    <property type="entry name" value="Polypept-transport_assoc_ShlB"/>
</dbReference>
<dbReference type="AlphaFoldDB" id="A0A379FPD8"/>
<reference evidence="11 12" key="1">
    <citation type="submission" date="2018-06" db="EMBL/GenBank/DDBJ databases">
        <authorList>
            <consortium name="Pathogen Informatics"/>
            <person name="Doyle S."/>
        </authorList>
    </citation>
    <scope>NUCLEOTIDE SEQUENCE [LARGE SCALE GENOMIC DNA]</scope>
    <source>
        <strain evidence="11 12">NCTC11801</strain>
    </source>
</reference>
<comment type="subcellular location">
    <subcellularLocation>
        <location evidence="1">Cell outer membrane</location>
    </subcellularLocation>
</comment>
<keyword evidence="5" id="KW-0812">Transmembrane</keyword>
<dbReference type="Proteomes" id="UP000254208">
    <property type="component" value="Unassembled WGS sequence"/>
</dbReference>
<dbReference type="Gene3D" id="2.40.160.50">
    <property type="entry name" value="membrane protein fhac: a member of the omp85/tpsb transporter family"/>
    <property type="match status" value="1"/>
</dbReference>
<dbReference type="InterPro" id="IPR035251">
    <property type="entry name" value="ShlB_POTRA"/>
</dbReference>
<evidence type="ECO:0000256" key="9">
    <source>
        <dbReference type="SAM" id="MobiDB-lite"/>
    </source>
</evidence>
<evidence type="ECO:0000313" key="12">
    <source>
        <dbReference type="Proteomes" id="UP000254208"/>
    </source>
</evidence>
<evidence type="ECO:0000256" key="4">
    <source>
        <dbReference type="ARBA" id="ARBA00022452"/>
    </source>
</evidence>